<reference evidence="14" key="2">
    <citation type="submission" date="2025-08" db="UniProtKB">
        <authorList>
            <consortium name="Ensembl"/>
        </authorList>
    </citation>
    <scope>IDENTIFICATION</scope>
</reference>
<comment type="similarity">
    <text evidence="13">Belongs to the ENY2 family.</text>
</comment>
<gene>
    <name evidence="13" type="primary">ENY2</name>
</gene>
<keyword evidence="10 13" id="KW-0539">Nucleus</keyword>
<evidence type="ECO:0000256" key="7">
    <source>
        <dbReference type="ARBA" id="ARBA00023015"/>
    </source>
</evidence>
<evidence type="ECO:0000256" key="5">
    <source>
        <dbReference type="ARBA" id="ARBA00022927"/>
    </source>
</evidence>
<dbReference type="EMBL" id="AYCK01000145">
    <property type="status" value="NOT_ANNOTATED_CDS"/>
    <property type="molecule type" value="Genomic_DNA"/>
</dbReference>
<evidence type="ECO:0000256" key="12">
    <source>
        <dbReference type="ARBA" id="ARBA00062531"/>
    </source>
</evidence>
<keyword evidence="2 13" id="KW-0813">Transport</keyword>
<dbReference type="OMA" id="KLIECAW"/>
<dbReference type="GO" id="GO:0005654">
    <property type="term" value="C:nucleoplasm"/>
    <property type="evidence" value="ECO:0007669"/>
    <property type="project" value="UniProtKB-SubCell"/>
</dbReference>
<dbReference type="GO" id="GO:0006368">
    <property type="term" value="P:transcription elongation by RNA polymerase II"/>
    <property type="evidence" value="ECO:0007669"/>
    <property type="project" value="UniProtKB-UniRule"/>
</dbReference>
<dbReference type="PANTHER" id="PTHR12514">
    <property type="entry name" value="ENHANCER OF YELLOW 2 TRANSCRIPTION FACTOR"/>
    <property type="match status" value="1"/>
</dbReference>
<dbReference type="InterPro" id="IPR018783">
    <property type="entry name" value="TF_ENY2"/>
</dbReference>
<name>A0A096M126_POEFO</name>
<keyword evidence="8 13" id="KW-0010">Activator</keyword>
<comment type="function">
    <text evidence="11">Involved in mRNA export coupled transcription activation by association with both the TREX-2 and the SAGA complexes. The transcription regulatory histone acetylation (HAT) complex SAGA is a multiprotein complex that activates transcription by remodeling chromatin and mediating histone acetylation and deubiquitination. Within the SAGA complex, participates in a subcomplex that specifically deubiquitinates histones. The SAGA complex is recruited to specific gene promoters by activators, where it is required for transcription. The TREX-2 complex functions in docking export-competent ribonucleoprotein particles (mRNPs) to the nuclear entrance of the nuclear pore complex (nuclear basket). TREX-2 participates in mRNA export and accurate chromatin positioning in the nucleus by tethering genes to the nuclear periphery.</text>
</comment>
<keyword evidence="7 13" id="KW-0805">Transcription regulation</keyword>
<dbReference type="Gene3D" id="1.10.246.140">
    <property type="match status" value="1"/>
</dbReference>
<keyword evidence="5 13" id="KW-0653">Protein transport</keyword>
<keyword evidence="4 13" id="KW-0156">Chromatin regulator</keyword>
<sequence length="125" mass="14277">SLKFLPRGLSSKHFVNETYLQPHISVLTNTMNKEARLKASINQKLTETGERDRLKELLRAKLTECGWKDQMKAQCKDVIKQKGLEHVTVEDLVVEVTPKGRALVPDSVKKELLQRIRAFLTQHAS</sequence>
<dbReference type="HAMAP" id="MF_03046">
    <property type="entry name" value="ENY2_Sus1"/>
    <property type="match status" value="1"/>
</dbReference>
<keyword evidence="15" id="KW-1185">Reference proteome</keyword>
<evidence type="ECO:0000313" key="14">
    <source>
        <dbReference type="Ensembl" id="ENSPFOP00000025117.1"/>
    </source>
</evidence>
<evidence type="ECO:0000256" key="2">
    <source>
        <dbReference type="ARBA" id="ARBA00022448"/>
    </source>
</evidence>
<evidence type="ECO:0000256" key="10">
    <source>
        <dbReference type="ARBA" id="ARBA00023242"/>
    </source>
</evidence>
<dbReference type="GO" id="GO:0006325">
    <property type="term" value="P:chromatin organization"/>
    <property type="evidence" value="ECO:0007669"/>
    <property type="project" value="UniProtKB-KW"/>
</dbReference>
<evidence type="ECO:0000256" key="3">
    <source>
        <dbReference type="ARBA" id="ARBA00022816"/>
    </source>
</evidence>
<dbReference type="GO" id="GO:0005643">
    <property type="term" value="C:nuclear pore"/>
    <property type="evidence" value="ECO:0007669"/>
    <property type="project" value="UniProtKB-UniRule"/>
</dbReference>
<dbReference type="Proteomes" id="UP000028760">
    <property type="component" value="Unassembled WGS sequence"/>
</dbReference>
<keyword evidence="6 13" id="KW-0811">Translocation</keyword>
<dbReference type="AlphaFoldDB" id="A0A096M126"/>
<reference evidence="14" key="3">
    <citation type="submission" date="2025-09" db="UniProtKB">
        <authorList>
            <consortium name="Ensembl"/>
        </authorList>
    </citation>
    <scope>IDENTIFICATION</scope>
</reference>
<dbReference type="GO" id="GO:0003713">
    <property type="term" value="F:transcription coactivator activity"/>
    <property type="evidence" value="ECO:0007669"/>
    <property type="project" value="UniProtKB-UniRule"/>
</dbReference>
<dbReference type="eggNOG" id="KOG4479">
    <property type="taxonomic scope" value="Eukaryota"/>
</dbReference>
<dbReference type="Ensembl" id="ENSPFOT00000029583.1">
    <property type="protein sequence ID" value="ENSPFOP00000025117.1"/>
    <property type="gene ID" value="ENSPFOG00000019257.2"/>
</dbReference>
<keyword evidence="3 13" id="KW-0509">mRNA transport</keyword>
<comment type="function">
    <text evidence="13">Involved in mRNA export coupled transcription activation by association with both the TREX-2 and the SAGA complexes. The transcription regulatory histone acetylation (HAT) complex SAGA is a multiprotein complex that activates transcription by remodeling chromatin and mediating histone acetylation and deubiquitination. Within the SAGA complex, participates to a subcomplex that specifically deubiquitinates histones. The SAGA complex is recruited to specific gene promoters by activators, where it is required for transcription. The TREX-2 complex functions in docking export-competent ribonucleoprotein particles (mRNPs) to the nuclear entrance of the nuclear pore complex (nuclear basket). TREX-2 participates in mRNA export and accurate chromatin positioning in the nucleus by tethering genes to the nuclear periphery.</text>
</comment>
<evidence type="ECO:0000256" key="8">
    <source>
        <dbReference type="ARBA" id="ARBA00023159"/>
    </source>
</evidence>
<evidence type="ECO:0000256" key="11">
    <source>
        <dbReference type="ARBA" id="ARBA00056466"/>
    </source>
</evidence>
<evidence type="ECO:0000256" key="6">
    <source>
        <dbReference type="ARBA" id="ARBA00023010"/>
    </source>
</evidence>
<dbReference type="GO" id="GO:0070390">
    <property type="term" value="C:transcription export complex 2"/>
    <property type="evidence" value="ECO:0007669"/>
    <property type="project" value="UniProtKB-UniRule"/>
</dbReference>
<dbReference type="GO" id="GO:0000124">
    <property type="term" value="C:SAGA complex"/>
    <property type="evidence" value="ECO:0007669"/>
    <property type="project" value="UniProtKB-UniRule"/>
</dbReference>
<evidence type="ECO:0000256" key="4">
    <source>
        <dbReference type="ARBA" id="ARBA00022853"/>
    </source>
</evidence>
<evidence type="ECO:0000256" key="9">
    <source>
        <dbReference type="ARBA" id="ARBA00023163"/>
    </source>
</evidence>
<dbReference type="FunFam" id="1.10.246.140:FF:000001">
    <property type="entry name" value="Transcription and mRNA export factor ENY2"/>
    <property type="match status" value="1"/>
</dbReference>
<organism evidence="14 15">
    <name type="scientific">Poecilia formosa</name>
    <name type="common">Amazon molly</name>
    <name type="synonym">Limia formosa</name>
    <dbReference type="NCBI Taxonomy" id="48698"/>
    <lineage>
        <taxon>Eukaryota</taxon>
        <taxon>Metazoa</taxon>
        <taxon>Chordata</taxon>
        <taxon>Craniata</taxon>
        <taxon>Vertebrata</taxon>
        <taxon>Euteleostomi</taxon>
        <taxon>Actinopterygii</taxon>
        <taxon>Neopterygii</taxon>
        <taxon>Teleostei</taxon>
        <taxon>Neoteleostei</taxon>
        <taxon>Acanthomorphata</taxon>
        <taxon>Ovalentaria</taxon>
        <taxon>Atherinomorphae</taxon>
        <taxon>Cyprinodontiformes</taxon>
        <taxon>Poeciliidae</taxon>
        <taxon>Poeciliinae</taxon>
        <taxon>Poecilia</taxon>
    </lineage>
</organism>
<dbReference type="GO" id="GO:0006406">
    <property type="term" value="P:mRNA export from nucleus"/>
    <property type="evidence" value="ECO:0007669"/>
    <property type="project" value="UniProtKB-UniRule"/>
</dbReference>
<proteinExistence type="inferred from homology"/>
<reference evidence="15" key="1">
    <citation type="submission" date="2013-10" db="EMBL/GenBank/DDBJ databases">
        <authorList>
            <person name="Schartl M."/>
            <person name="Warren W."/>
        </authorList>
    </citation>
    <scope>NUCLEOTIDE SEQUENCE [LARGE SCALE GENOMIC DNA]</scope>
    <source>
        <strain evidence="15">female</strain>
    </source>
</reference>
<dbReference type="InterPro" id="IPR038212">
    <property type="entry name" value="TF_EnY2_sf"/>
</dbReference>
<keyword evidence="9 13" id="KW-0804">Transcription</keyword>
<evidence type="ECO:0000256" key="13">
    <source>
        <dbReference type="HAMAP-Rule" id="MF_03046"/>
    </source>
</evidence>
<dbReference type="GeneTree" id="ENSGT00390000011748"/>
<protein>
    <recommendedName>
        <fullName evidence="13">Transcription and mRNA export factor ENY2</fullName>
    </recommendedName>
    <alternativeName>
        <fullName evidence="13">Enhancer of yellow 2 transcription factor homolog</fullName>
    </alternativeName>
</protein>
<evidence type="ECO:0000313" key="15">
    <source>
        <dbReference type="Proteomes" id="UP000028760"/>
    </source>
</evidence>
<comment type="subcellular location">
    <subcellularLocation>
        <location evidence="1 13">Nucleus</location>
        <location evidence="1 13">Nucleoplasm</location>
    </subcellularLocation>
</comment>
<dbReference type="Pfam" id="PF10163">
    <property type="entry name" value="EnY2"/>
    <property type="match status" value="1"/>
</dbReference>
<accession>A0A096M126</accession>
<comment type="subunit">
    <text evidence="13">Component of the nuclear pore complex (NPC)-associated TREX-2 complex (transcription and export complex 2). Component of the SAGA transcription coactivator-HAT complex. Within the SAGA complex, participates to a subcomplex of SAGA called the DUB module (deubiquitination module).</text>
</comment>
<comment type="subunit">
    <text evidence="12">Component of the nuclear pore complex (NPC)-associated TREX-2 complex (transcription and export complex 2). Component of the SAGA transcription coactivator-HAT complex. Within the SAGA complex, participates in a subcomplex of SAGA called the DUB module (deubiquitination module).</text>
</comment>
<dbReference type="GO" id="GO:0071819">
    <property type="term" value="C:DUBm complex"/>
    <property type="evidence" value="ECO:0007669"/>
    <property type="project" value="UniProtKB-UniRule"/>
</dbReference>
<dbReference type="GO" id="GO:0015031">
    <property type="term" value="P:protein transport"/>
    <property type="evidence" value="ECO:0007669"/>
    <property type="project" value="UniProtKB-KW"/>
</dbReference>
<evidence type="ECO:0000256" key="1">
    <source>
        <dbReference type="ARBA" id="ARBA00004642"/>
    </source>
</evidence>